<dbReference type="EMBL" id="CACVAS010000057">
    <property type="protein sequence ID" value="CAA6809563.1"/>
    <property type="molecule type" value="Genomic_DNA"/>
</dbReference>
<protein>
    <recommendedName>
        <fullName evidence="2">DUF433 domain-containing protein</fullName>
    </recommendedName>
</protein>
<reference evidence="1" key="1">
    <citation type="submission" date="2020-01" db="EMBL/GenBank/DDBJ databases">
        <authorList>
            <person name="Meier V. D."/>
            <person name="Meier V D."/>
        </authorList>
    </citation>
    <scope>NUCLEOTIDE SEQUENCE</scope>
    <source>
        <strain evidence="1">HLG_WM_MAG_01</strain>
    </source>
</reference>
<dbReference type="Gene3D" id="1.10.10.10">
    <property type="entry name" value="Winged helix-like DNA-binding domain superfamily/Winged helix DNA-binding domain"/>
    <property type="match status" value="1"/>
</dbReference>
<evidence type="ECO:0008006" key="2">
    <source>
        <dbReference type="Google" id="ProtNLM"/>
    </source>
</evidence>
<dbReference type="Pfam" id="PF04255">
    <property type="entry name" value="DUF433"/>
    <property type="match status" value="1"/>
</dbReference>
<sequence length="69" mass="7749">MSTIENNKEILNGVSVFSGTRVPVRNLFDYLVAGESIKDFLEDFPTVSFEQVRHILQSAEVAIENYQAA</sequence>
<dbReference type="InterPro" id="IPR009057">
    <property type="entry name" value="Homeodomain-like_sf"/>
</dbReference>
<accession>A0A6S6T345</accession>
<organism evidence="1">
    <name type="scientific">uncultured Sulfurovum sp</name>
    <dbReference type="NCBI Taxonomy" id="269237"/>
    <lineage>
        <taxon>Bacteria</taxon>
        <taxon>Pseudomonadati</taxon>
        <taxon>Campylobacterota</taxon>
        <taxon>Epsilonproteobacteria</taxon>
        <taxon>Campylobacterales</taxon>
        <taxon>Sulfurovaceae</taxon>
        <taxon>Sulfurovum</taxon>
        <taxon>environmental samples</taxon>
    </lineage>
</organism>
<name>A0A6S6T345_9BACT</name>
<proteinExistence type="predicted"/>
<gene>
    <name evidence="1" type="ORF">HELGO_WM3613</name>
</gene>
<dbReference type="AlphaFoldDB" id="A0A6S6T345"/>
<evidence type="ECO:0000313" key="1">
    <source>
        <dbReference type="EMBL" id="CAA6809563.1"/>
    </source>
</evidence>
<dbReference type="InterPro" id="IPR036388">
    <property type="entry name" value="WH-like_DNA-bd_sf"/>
</dbReference>
<dbReference type="SUPFAM" id="SSF46689">
    <property type="entry name" value="Homeodomain-like"/>
    <property type="match status" value="1"/>
</dbReference>
<dbReference type="InterPro" id="IPR007367">
    <property type="entry name" value="DUF433"/>
</dbReference>